<gene>
    <name evidence="2" type="ORF">EVAR_90599_1</name>
</gene>
<dbReference type="EMBL" id="BGZK01005263">
    <property type="protein sequence ID" value="GBP13276.1"/>
    <property type="molecule type" value="Genomic_DNA"/>
</dbReference>
<protein>
    <submittedName>
        <fullName evidence="2">Uncharacterized protein</fullName>
    </submittedName>
</protein>
<name>A0A4C1TGC9_EUMVA</name>
<dbReference type="Proteomes" id="UP000299102">
    <property type="component" value="Unassembled WGS sequence"/>
</dbReference>
<accession>A0A4C1TGC9</accession>
<comment type="caution">
    <text evidence="2">The sequence shown here is derived from an EMBL/GenBank/DDBJ whole genome shotgun (WGS) entry which is preliminary data.</text>
</comment>
<evidence type="ECO:0000313" key="2">
    <source>
        <dbReference type="EMBL" id="GBP13276.1"/>
    </source>
</evidence>
<feature type="region of interest" description="Disordered" evidence="1">
    <location>
        <begin position="1"/>
        <end position="32"/>
    </location>
</feature>
<dbReference type="AlphaFoldDB" id="A0A4C1TGC9"/>
<keyword evidence="3" id="KW-1185">Reference proteome</keyword>
<reference evidence="2 3" key="1">
    <citation type="journal article" date="2019" name="Commun. Biol.">
        <title>The bagworm genome reveals a unique fibroin gene that provides high tensile strength.</title>
        <authorList>
            <person name="Kono N."/>
            <person name="Nakamura H."/>
            <person name="Ohtoshi R."/>
            <person name="Tomita M."/>
            <person name="Numata K."/>
            <person name="Arakawa K."/>
        </authorList>
    </citation>
    <scope>NUCLEOTIDE SEQUENCE [LARGE SCALE GENOMIC DNA]</scope>
</reference>
<proteinExistence type="predicted"/>
<sequence>MLEEAESSSPLPPSLPPHISVDVGAEPSTRSESQARLVSMVSVGGQTDSPIGPITAFDMEWNSFPTHSDLNLLEMHRELFQERTEAESSYATPDDAF</sequence>
<evidence type="ECO:0000313" key="3">
    <source>
        <dbReference type="Proteomes" id="UP000299102"/>
    </source>
</evidence>
<dbReference type="OrthoDB" id="75807at2759"/>
<organism evidence="2 3">
    <name type="scientific">Eumeta variegata</name>
    <name type="common">Bagworm moth</name>
    <name type="synonym">Eumeta japonica</name>
    <dbReference type="NCBI Taxonomy" id="151549"/>
    <lineage>
        <taxon>Eukaryota</taxon>
        <taxon>Metazoa</taxon>
        <taxon>Ecdysozoa</taxon>
        <taxon>Arthropoda</taxon>
        <taxon>Hexapoda</taxon>
        <taxon>Insecta</taxon>
        <taxon>Pterygota</taxon>
        <taxon>Neoptera</taxon>
        <taxon>Endopterygota</taxon>
        <taxon>Lepidoptera</taxon>
        <taxon>Glossata</taxon>
        <taxon>Ditrysia</taxon>
        <taxon>Tineoidea</taxon>
        <taxon>Psychidae</taxon>
        <taxon>Oiketicinae</taxon>
        <taxon>Eumeta</taxon>
    </lineage>
</organism>
<evidence type="ECO:0000256" key="1">
    <source>
        <dbReference type="SAM" id="MobiDB-lite"/>
    </source>
</evidence>